<keyword evidence="2" id="KW-1185">Reference proteome</keyword>
<dbReference type="RefSeq" id="WP_345122608.1">
    <property type="nucleotide sequence ID" value="NZ_BAABDI010000007.1"/>
</dbReference>
<dbReference type="Proteomes" id="UP001501556">
    <property type="component" value="Unassembled WGS sequence"/>
</dbReference>
<sequence length="334" mass="37771">MNCLLCNQREANATGSHIISHLVLEDMSNGGSVRGRDKEQNFRITGTGSQAYFGRQVLPETIEETMGRELDETDATQNFYVADNIFCTVCEKRLGVFESLYKQKVVPTLASGNTLTEHQQALAYGFWLSTLYRCAITGFDGYVMAAALQDISGLLVNQLLDDRPAQIEQNCLRVKQLAQHLGPFNLFVGYLPVEADNSNNLVLLPQAGENSRLVAINHYVLLFDYALPQVPTLEQYVGVGFGIQQPGLSIKFFSLAERTTMLRYFQNIAAGRFWQNVAQIFLQAYWQRLRRLPTSAEWRTFQTALTEGDELPTVKYSEQRVQRLLEEHIKRALA</sequence>
<evidence type="ECO:0008006" key="3">
    <source>
        <dbReference type="Google" id="ProtNLM"/>
    </source>
</evidence>
<gene>
    <name evidence="1" type="ORF">GCM10022407_14700</name>
</gene>
<comment type="caution">
    <text evidence="1">The sequence shown here is derived from an EMBL/GenBank/DDBJ whole genome shotgun (WGS) entry which is preliminary data.</text>
</comment>
<evidence type="ECO:0000313" key="2">
    <source>
        <dbReference type="Proteomes" id="UP001501556"/>
    </source>
</evidence>
<evidence type="ECO:0000313" key="1">
    <source>
        <dbReference type="EMBL" id="GAA3969847.1"/>
    </source>
</evidence>
<proteinExistence type="predicted"/>
<reference evidence="2" key="1">
    <citation type="journal article" date="2019" name="Int. J. Syst. Evol. Microbiol.">
        <title>The Global Catalogue of Microorganisms (GCM) 10K type strain sequencing project: providing services to taxonomists for standard genome sequencing and annotation.</title>
        <authorList>
            <consortium name="The Broad Institute Genomics Platform"/>
            <consortium name="The Broad Institute Genome Sequencing Center for Infectious Disease"/>
            <person name="Wu L."/>
            <person name="Ma J."/>
        </authorList>
    </citation>
    <scope>NUCLEOTIDE SEQUENCE [LARGE SCALE GENOMIC DNA]</scope>
    <source>
        <strain evidence="2">JCM 17217</strain>
    </source>
</reference>
<accession>A0ABP7PRK3</accession>
<organism evidence="1 2">
    <name type="scientific">Hymenobacter antarcticus</name>
    <dbReference type="NCBI Taxonomy" id="486270"/>
    <lineage>
        <taxon>Bacteria</taxon>
        <taxon>Pseudomonadati</taxon>
        <taxon>Bacteroidota</taxon>
        <taxon>Cytophagia</taxon>
        <taxon>Cytophagales</taxon>
        <taxon>Hymenobacteraceae</taxon>
        <taxon>Hymenobacter</taxon>
    </lineage>
</organism>
<name>A0ABP7PRK3_9BACT</name>
<protein>
    <recommendedName>
        <fullName evidence="3">HNH endonuclease</fullName>
    </recommendedName>
</protein>
<dbReference type="EMBL" id="BAABDI010000007">
    <property type="protein sequence ID" value="GAA3969847.1"/>
    <property type="molecule type" value="Genomic_DNA"/>
</dbReference>